<keyword evidence="1" id="KW-0535">Nitrogen fixation</keyword>
<proteinExistence type="predicted"/>
<sequence>MKIAIASQNKKSITDHAGRCRKFWLFDIENKAIVGQQLLELSKEQAFHGFSHDSAHPLDQVDMLIAGGMGKGFVNKMAKRNIQAVATTLQDPEQAARAIAAGVLPIKDASENCGCDCGGHHK</sequence>
<name>A0A2V1H2H5_9GAMM</name>
<comment type="caution">
    <text evidence="3">The sequence shown here is derived from an EMBL/GenBank/DDBJ whole genome shotgun (WGS) entry which is preliminary data.</text>
</comment>
<organism evidence="3 4">
    <name type="scientific">Pelagibaculum spongiae</name>
    <dbReference type="NCBI Taxonomy" id="2080658"/>
    <lineage>
        <taxon>Bacteria</taxon>
        <taxon>Pseudomonadati</taxon>
        <taxon>Pseudomonadota</taxon>
        <taxon>Gammaproteobacteria</taxon>
        <taxon>Oceanospirillales</taxon>
        <taxon>Pelagibaculum</taxon>
    </lineage>
</organism>
<dbReference type="Pfam" id="PF02579">
    <property type="entry name" value="Nitro_FeMo-Co"/>
    <property type="match status" value="1"/>
</dbReference>
<dbReference type="AlphaFoldDB" id="A0A2V1H2H5"/>
<dbReference type="InterPro" id="IPR051840">
    <property type="entry name" value="NifX/NifY_domain"/>
</dbReference>
<keyword evidence="4" id="KW-1185">Reference proteome</keyword>
<dbReference type="SUPFAM" id="SSF53146">
    <property type="entry name" value="Nitrogenase accessory factor-like"/>
    <property type="match status" value="1"/>
</dbReference>
<gene>
    <name evidence="3" type="ORF">DC094_06350</name>
</gene>
<feature type="domain" description="Dinitrogenase iron-molybdenum cofactor biosynthesis" evidence="2">
    <location>
        <begin position="11"/>
        <end position="99"/>
    </location>
</feature>
<dbReference type="PANTHER" id="PTHR33937">
    <property type="entry name" value="IRON-MOLYBDENUM PROTEIN-RELATED-RELATED"/>
    <property type="match status" value="1"/>
</dbReference>
<dbReference type="InterPro" id="IPR003731">
    <property type="entry name" value="Di-Nase_FeMo-co_biosynth"/>
</dbReference>
<evidence type="ECO:0000313" key="3">
    <source>
        <dbReference type="EMBL" id="PVZ70219.1"/>
    </source>
</evidence>
<dbReference type="EMBL" id="QDDL01000002">
    <property type="protein sequence ID" value="PVZ70219.1"/>
    <property type="molecule type" value="Genomic_DNA"/>
</dbReference>
<dbReference type="RefSeq" id="WP_116686292.1">
    <property type="nucleotide sequence ID" value="NZ_CAWNYD010000002.1"/>
</dbReference>
<evidence type="ECO:0000256" key="1">
    <source>
        <dbReference type="ARBA" id="ARBA00023231"/>
    </source>
</evidence>
<dbReference type="Proteomes" id="UP000244906">
    <property type="component" value="Unassembled WGS sequence"/>
</dbReference>
<dbReference type="Gene3D" id="3.30.420.130">
    <property type="entry name" value="Dinitrogenase iron-molybdenum cofactor biosynthesis domain"/>
    <property type="match status" value="1"/>
</dbReference>
<protein>
    <submittedName>
        <fullName evidence="3">Nitrogen fixation protein</fullName>
    </submittedName>
</protein>
<reference evidence="3 4" key="1">
    <citation type="submission" date="2018-04" db="EMBL/GenBank/DDBJ databases">
        <title>Thalassorhabdus spongiae gen. nov., sp. nov., isolated from a marine sponge in South-West Iceland.</title>
        <authorList>
            <person name="Knobloch S."/>
            <person name="Daussin A."/>
            <person name="Johannsson R."/>
            <person name="Marteinsson V.T."/>
        </authorList>
    </citation>
    <scope>NUCLEOTIDE SEQUENCE [LARGE SCALE GENOMIC DNA]</scope>
    <source>
        <strain evidence="3 4">Hp12</strain>
    </source>
</reference>
<accession>A0A2V1H2H5</accession>
<evidence type="ECO:0000313" key="4">
    <source>
        <dbReference type="Proteomes" id="UP000244906"/>
    </source>
</evidence>
<dbReference type="OrthoDB" id="9797941at2"/>
<dbReference type="PANTHER" id="PTHR33937:SF2">
    <property type="entry name" value="DINITROGENASE IRON-MOLYBDENUM COFACTOR BIOSYNTHESIS DOMAIN-CONTAINING PROTEIN"/>
    <property type="match status" value="1"/>
</dbReference>
<evidence type="ECO:0000259" key="2">
    <source>
        <dbReference type="Pfam" id="PF02579"/>
    </source>
</evidence>
<dbReference type="InterPro" id="IPR036105">
    <property type="entry name" value="DiNase_FeMo-co_biosyn_sf"/>
</dbReference>